<keyword evidence="2" id="KW-0699">rRNA-binding</keyword>
<sequence>MLPPNYTPKMARVALLLSCARRYHRLGLPQVPLLSPSSNPFFSRALSAATTTITQVSYPMKPKDPDDETDSDASEAAPSPRSSPSRRPHPAPDGGSRPWTREDARFVKDVPVISPVSYPSRVAPLPEDRGPEYAEEGLKEERVEDDLLQREARRIQSGARPRNFFTLHEEVRVPFPTLIVKEKNPQKVPMDLLEAIRQVKANAKRQFVETVEAHVNLGVDPRRGDQMVRGALTLPHGTGKSVRVAVFAEGSAAEEARAAGADIVGGDELIEEIKNGGGKLNFDKCIATPTFMPRLSKIARILGPRGLMPNPKLGSVTSNVSGAVKEAKSGRIDFKIDKTAIVHVGLGKVNFSEEALRENIGAFVHALLVAKPVGLKKTSKYAGYVKNFSLCSTMGPGFPVSIQSLSAAADHYNKLQVK</sequence>
<evidence type="ECO:0000256" key="7">
    <source>
        <dbReference type="ARBA" id="ARBA00082680"/>
    </source>
</evidence>
<evidence type="ECO:0000256" key="6">
    <source>
        <dbReference type="ARBA" id="ARBA00035205"/>
    </source>
</evidence>
<evidence type="ECO:0000256" key="5">
    <source>
        <dbReference type="ARBA" id="ARBA00023274"/>
    </source>
</evidence>
<dbReference type="Pfam" id="PF00687">
    <property type="entry name" value="Ribosomal_L1"/>
    <property type="match status" value="1"/>
</dbReference>
<keyword evidence="5" id="KW-0687">Ribonucleoprotein</keyword>
<dbReference type="GO" id="GO:0006412">
    <property type="term" value="P:translation"/>
    <property type="evidence" value="ECO:0007669"/>
    <property type="project" value="InterPro"/>
</dbReference>
<protein>
    <recommendedName>
        <fullName evidence="6">Large ribosomal subunit protein uL1c</fullName>
    </recommendedName>
    <alternativeName>
        <fullName evidence="7">CL1</fullName>
    </alternativeName>
</protein>
<dbReference type="SUPFAM" id="SSF56808">
    <property type="entry name" value="Ribosomal protein L1"/>
    <property type="match status" value="1"/>
</dbReference>
<dbReference type="Proteomes" id="UP001327560">
    <property type="component" value="Chromosome 1"/>
</dbReference>
<dbReference type="GO" id="GO:0019843">
    <property type="term" value="F:rRNA binding"/>
    <property type="evidence" value="ECO:0007669"/>
    <property type="project" value="UniProtKB-KW"/>
</dbReference>
<dbReference type="Gene3D" id="3.30.190.20">
    <property type="match status" value="1"/>
</dbReference>
<organism evidence="9 10">
    <name type="scientific">Canna indica</name>
    <name type="common">Indian-shot</name>
    <dbReference type="NCBI Taxonomy" id="4628"/>
    <lineage>
        <taxon>Eukaryota</taxon>
        <taxon>Viridiplantae</taxon>
        <taxon>Streptophyta</taxon>
        <taxon>Embryophyta</taxon>
        <taxon>Tracheophyta</taxon>
        <taxon>Spermatophyta</taxon>
        <taxon>Magnoliopsida</taxon>
        <taxon>Liliopsida</taxon>
        <taxon>Zingiberales</taxon>
        <taxon>Cannaceae</taxon>
        <taxon>Canna</taxon>
    </lineage>
</organism>
<feature type="compositionally biased region" description="Low complexity" evidence="8">
    <location>
        <begin position="74"/>
        <end position="83"/>
    </location>
</feature>
<dbReference type="InterPro" id="IPR023674">
    <property type="entry name" value="Ribosomal_uL1-like"/>
</dbReference>
<evidence type="ECO:0000256" key="3">
    <source>
        <dbReference type="ARBA" id="ARBA00022884"/>
    </source>
</evidence>
<dbReference type="EMBL" id="CP136890">
    <property type="protein sequence ID" value="WOK93675.1"/>
    <property type="molecule type" value="Genomic_DNA"/>
</dbReference>
<dbReference type="NCBIfam" id="TIGR01169">
    <property type="entry name" value="rplA_bact"/>
    <property type="match status" value="1"/>
</dbReference>
<evidence type="ECO:0000313" key="10">
    <source>
        <dbReference type="Proteomes" id="UP001327560"/>
    </source>
</evidence>
<dbReference type="CDD" id="cd00403">
    <property type="entry name" value="Ribosomal_L1"/>
    <property type="match status" value="1"/>
</dbReference>
<reference evidence="9 10" key="1">
    <citation type="submission" date="2023-10" db="EMBL/GenBank/DDBJ databases">
        <title>Chromosome-scale genome assembly provides insights into flower coloration mechanisms of Canna indica.</title>
        <authorList>
            <person name="Li C."/>
        </authorList>
    </citation>
    <scope>NUCLEOTIDE SEQUENCE [LARGE SCALE GENOMIC DNA]</scope>
    <source>
        <tissue evidence="9">Flower</tissue>
    </source>
</reference>
<dbReference type="InterPro" id="IPR023673">
    <property type="entry name" value="Ribosomal_uL1_CS"/>
</dbReference>
<comment type="similarity">
    <text evidence="1">Belongs to the universal ribosomal protein uL1 family.</text>
</comment>
<dbReference type="PANTHER" id="PTHR36427">
    <property type="entry name" value="54S RIBOSOMAL PROTEIN L1, MITOCHONDRIAL"/>
    <property type="match status" value="1"/>
</dbReference>
<keyword evidence="10" id="KW-1185">Reference proteome</keyword>
<keyword evidence="4" id="KW-0689">Ribosomal protein</keyword>
<evidence type="ECO:0000256" key="2">
    <source>
        <dbReference type="ARBA" id="ARBA00022730"/>
    </source>
</evidence>
<dbReference type="InterPro" id="IPR016095">
    <property type="entry name" value="Ribosomal_uL1_3-a/b-sand"/>
</dbReference>
<dbReference type="PANTHER" id="PTHR36427:SF4">
    <property type="entry name" value="RIBOSOMAL PROTEIN L1P_L10E FAMILY"/>
    <property type="match status" value="1"/>
</dbReference>
<name>A0AAQ3PZT1_9LILI</name>
<dbReference type="HAMAP" id="MF_01318_B">
    <property type="entry name" value="Ribosomal_uL1_B"/>
    <property type="match status" value="1"/>
</dbReference>
<feature type="region of interest" description="Disordered" evidence="8">
    <location>
        <begin position="56"/>
        <end position="103"/>
    </location>
</feature>
<feature type="region of interest" description="Disordered" evidence="8">
    <location>
        <begin position="117"/>
        <end position="136"/>
    </location>
</feature>
<evidence type="ECO:0000256" key="8">
    <source>
        <dbReference type="SAM" id="MobiDB-lite"/>
    </source>
</evidence>
<gene>
    <name evidence="9" type="ORF">Cni_G02375</name>
</gene>
<evidence type="ECO:0000256" key="1">
    <source>
        <dbReference type="ARBA" id="ARBA00010531"/>
    </source>
</evidence>
<proteinExistence type="inferred from homology"/>
<dbReference type="PROSITE" id="PS01199">
    <property type="entry name" value="RIBOSOMAL_L1"/>
    <property type="match status" value="1"/>
</dbReference>
<dbReference type="GO" id="GO:0003735">
    <property type="term" value="F:structural constituent of ribosome"/>
    <property type="evidence" value="ECO:0007669"/>
    <property type="project" value="InterPro"/>
</dbReference>
<accession>A0AAQ3PZT1</accession>
<dbReference type="FunFam" id="3.40.50.790:FF:000001">
    <property type="entry name" value="50S ribosomal protein L1"/>
    <property type="match status" value="1"/>
</dbReference>
<dbReference type="AlphaFoldDB" id="A0AAQ3PZT1"/>
<dbReference type="Gene3D" id="3.40.50.790">
    <property type="match status" value="1"/>
</dbReference>
<dbReference type="GO" id="GO:0015934">
    <property type="term" value="C:large ribosomal subunit"/>
    <property type="evidence" value="ECO:0007669"/>
    <property type="project" value="InterPro"/>
</dbReference>
<feature type="compositionally biased region" description="Basic and acidic residues" evidence="8">
    <location>
        <begin position="126"/>
        <end position="136"/>
    </location>
</feature>
<dbReference type="InterPro" id="IPR005878">
    <property type="entry name" value="Ribosom_uL1_bac-type"/>
</dbReference>
<evidence type="ECO:0000256" key="4">
    <source>
        <dbReference type="ARBA" id="ARBA00022980"/>
    </source>
</evidence>
<keyword evidence="3" id="KW-0694">RNA-binding</keyword>
<dbReference type="InterPro" id="IPR028364">
    <property type="entry name" value="Ribosomal_uL1/biogenesis"/>
</dbReference>
<evidence type="ECO:0000313" key="9">
    <source>
        <dbReference type="EMBL" id="WOK93675.1"/>
    </source>
</evidence>